<evidence type="ECO:0000256" key="3">
    <source>
        <dbReference type="SAM" id="MobiDB-lite"/>
    </source>
</evidence>
<feature type="compositionally biased region" description="Basic and acidic residues" evidence="3">
    <location>
        <begin position="689"/>
        <end position="709"/>
    </location>
</feature>
<dbReference type="PROSITE" id="PS50017">
    <property type="entry name" value="DEATH_DOMAIN"/>
    <property type="match status" value="1"/>
</dbReference>
<feature type="compositionally biased region" description="Basic and acidic residues" evidence="3">
    <location>
        <begin position="716"/>
        <end position="731"/>
    </location>
</feature>
<keyword evidence="2" id="KW-0184">Conjugation</keyword>
<evidence type="ECO:0000259" key="4">
    <source>
        <dbReference type="PROSITE" id="PS50017"/>
    </source>
</evidence>
<proteinExistence type="inferred from homology"/>
<comment type="caution">
    <text evidence="5">The sequence shown here is derived from an EMBL/GenBank/DDBJ whole genome shotgun (WGS) entry which is preliminary data.</text>
</comment>
<feature type="compositionally biased region" description="Basic and acidic residues" evidence="3">
    <location>
        <begin position="794"/>
        <end position="815"/>
    </location>
</feature>
<sequence>MTGPGLPDEQPVFAHHVRALLARQAQADRDLVGASYRCGRNHQPEAEPGQSPARRKADALAAAVGIDFHRPSPIRRGGRQTGGGRVPHFDMKPMGKTHVPTSRDGKVHHGFKAKATGGEHFDYLRDGAKVTIISHLDYIRRDQAVADLAENLVIDMIDEQVIRGGMNARAIVSNIAGSPDRQRSLFIAAEQCERTPKLHHLTASTADVKRYDRVAGFATSPDWLRDMSRRLKAARREAEAEAAAKGRPFKDRQVIVGDVTPEEAFDRLTWFDKHPSFPAPRWQQGRTGRSHHRFVQELPADSEPEQHGQILRNIVAMLAADGWMAVGVIHQPDQHGDKRNFHIHVDAYDRPAKWLDEEGKWDFEVVERKNGKNTRPYRQNKVSYRAEPGNNGKRAKVDTAELMRGRFIDIVNAVMGEERYLHGTYKENGIALTPLEHMGNRATGHERRGVATEVGTRNARRIVSDELAACDRKAAAATDVLARDMALILPSIGDQPDAVAAARRYERLSRRLIQRRHDMDVADVVVAASRSRAEAVIATLEPEPGRRTKPRAGDRALLEAAHAHLDWVVQHSPSDDERAAERQRIARIEAQVGAAWDEVAAAIATKGQRIPAITYVSTRTAPAATMPHPDYREQVRGRLRQWLTQHGRDEGRLIFEGGTVRLAPDQPKAIDRLMRLSAGEEEFQNWLTSERERRADQAAADAKRQRDKQAALQRAEAGRREQQAAKAEAGKVVRTISPPEDRARPAPVVVDMPAAQPPGRPPVPERKSPPEPVPPASQPVDRRPPDPPVVTRVDPQREEERERQVPSRPAPRDRPNGPPPGIRSKGPDDAAAPQRPMDRGSER</sequence>
<feature type="domain" description="Death" evidence="4">
    <location>
        <begin position="581"/>
        <end position="649"/>
    </location>
</feature>
<protein>
    <submittedName>
        <fullName evidence="5">DNA, contig: SP630</fullName>
    </submittedName>
</protein>
<dbReference type="InterPro" id="IPR000488">
    <property type="entry name" value="Death_dom"/>
</dbReference>
<reference evidence="5 6" key="1">
    <citation type="submission" date="2014-08" db="EMBL/GenBank/DDBJ databases">
        <title>Whole genome shotgun sequence of Sphingomonas paucimobilis NBRC 13935.</title>
        <authorList>
            <person name="Hosoyama A."/>
            <person name="Hashimoto M."/>
            <person name="Hosoyama Y."/>
            <person name="Noguchi M."/>
            <person name="Uohara A."/>
            <person name="Ohji S."/>
            <person name="Katano-Makiyama Y."/>
            <person name="Ichikawa N."/>
            <person name="Kimura A."/>
            <person name="Yamazoe A."/>
            <person name="Fujita N."/>
        </authorList>
    </citation>
    <scope>NUCLEOTIDE SEQUENCE [LARGE SCALE GENOMIC DNA]</scope>
    <source>
        <strain evidence="5 6">NBRC 13935</strain>
    </source>
</reference>
<feature type="region of interest" description="Disordered" evidence="3">
    <location>
        <begin position="687"/>
        <end position="843"/>
    </location>
</feature>
<name>A0A0C9N2X5_SPHPI</name>
<feature type="region of interest" description="Disordered" evidence="3">
    <location>
        <begin position="70"/>
        <end position="107"/>
    </location>
</feature>
<evidence type="ECO:0000256" key="2">
    <source>
        <dbReference type="ARBA" id="ARBA00022971"/>
    </source>
</evidence>
<dbReference type="GeneID" id="78528900"/>
<evidence type="ECO:0000313" key="6">
    <source>
        <dbReference type="Proteomes" id="UP000032025"/>
    </source>
</evidence>
<dbReference type="EMBL" id="BBJS01000030">
    <property type="protein sequence ID" value="GAN13929.1"/>
    <property type="molecule type" value="Genomic_DNA"/>
</dbReference>
<dbReference type="GO" id="GO:0007165">
    <property type="term" value="P:signal transduction"/>
    <property type="evidence" value="ECO:0007669"/>
    <property type="project" value="InterPro"/>
</dbReference>
<dbReference type="Proteomes" id="UP000032025">
    <property type="component" value="Unassembled WGS sequence"/>
</dbReference>
<gene>
    <name evidence="5" type="ORF">SP6_30_00690</name>
</gene>
<dbReference type="Pfam" id="PF03389">
    <property type="entry name" value="MobA_MobL"/>
    <property type="match status" value="1"/>
</dbReference>
<evidence type="ECO:0000313" key="5">
    <source>
        <dbReference type="EMBL" id="GAN13929.1"/>
    </source>
</evidence>
<dbReference type="RefSeq" id="WP_007405834.1">
    <property type="nucleotide sequence ID" value="NZ_BBJS01000030.1"/>
</dbReference>
<dbReference type="InterPro" id="IPR005053">
    <property type="entry name" value="MobA_MobL"/>
</dbReference>
<evidence type="ECO:0000256" key="1">
    <source>
        <dbReference type="ARBA" id="ARBA00010873"/>
    </source>
</evidence>
<comment type="similarity">
    <text evidence="1">Belongs to the MobA/MobL family.</text>
</comment>
<accession>A0A0C9N2X5</accession>
<dbReference type="Gene3D" id="3.30.930.30">
    <property type="match status" value="1"/>
</dbReference>
<keyword evidence="6" id="KW-1185">Reference proteome</keyword>
<dbReference type="AlphaFoldDB" id="A0A0C9N2X5"/>
<organism evidence="5 6">
    <name type="scientific">Sphingomonas paucimobilis NBRC 13935</name>
    <dbReference type="NCBI Taxonomy" id="1219050"/>
    <lineage>
        <taxon>Bacteria</taxon>
        <taxon>Pseudomonadati</taxon>
        <taxon>Pseudomonadota</taxon>
        <taxon>Alphaproteobacteria</taxon>
        <taxon>Sphingomonadales</taxon>
        <taxon>Sphingomonadaceae</taxon>
        <taxon>Sphingomonas</taxon>
    </lineage>
</organism>